<reference evidence="1" key="2">
    <citation type="submission" date="2023-04" db="EMBL/GenBank/DDBJ databases">
        <authorList>
            <person name="Bu L."/>
            <person name="Lu L."/>
            <person name="Laidemitt M.R."/>
            <person name="Zhang S.M."/>
            <person name="Mutuku M."/>
            <person name="Mkoji G."/>
            <person name="Steinauer M."/>
            <person name="Loker E.S."/>
        </authorList>
    </citation>
    <scope>NUCLEOTIDE SEQUENCE</scope>
    <source>
        <strain evidence="1">KasaAsao</strain>
        <tissue evidence="1">Whole Snail</tissue>
    </source>
</reference>
<organism evidence="1 2">
    <name type="scientific">Biomphalaria pfeifferi</name>
    <name type="common">Bloodfluke planorb</name>
    <name type="synonym">Freshwater snail</name>
    <dbReference type="NCBI Taxonomy" id="112525"/>
    <lineage>
        <taxon>Eukaryota</taxon>
        <taxon>Metazoa</taxon>
        <taxon>Spiralia</taxon>
        <taxon>Lophotrochozoa</taxon>
        <taxon>Mollusca</taxon>
        <taxon>Gastropoda</taxon>
        <taxon>Heterobranchia</taxon>
        <taxon>Euthyneura</taxon>
        <taxon>Panpulmonata</taxon>
        <taxon>Hygrophila</taxon>
        <taxon>Lymnaeoidea</taxon>
        <taxon>Planorbidae</taxon>
        <taxon>Biomphalaria</taxon>
    </lineage>
</organism>
<keyword evidence="2" id="KW-1185">Reference proteome</keyword>
<comment type="caution">
    <text evidence="1">The sequence shown here is derived from an EMBL/GenBank/DDBJ whole genome shotgun (WGS) entry which is preliminary data.</text>
</comment>
<evidence type="ECO:0000313" key="1">
    <source>
        <dbReference type="EMBL" id="KAK0045752.1"/>
    </source>
</evidence>
<dbReference type="AlphaFoldDB" id="A0AAD8EZ10"/>
<evidence type="ECO:0000313" key="2">
    <source>
        <dbReference type="Proteomes" id="UP001233172"/>
    </source>
</evidence>
<name>A0AAD8EZ10_BIOPF</name>
<gene>
    <name evidence="1" type="ORF">Bpfe_024875</name>
</gene>
<dbReference type="EMBL" id="JASAOG010000176">
    <property type="protein sequence ID" value="KAK0045752.1"/>
    <property type="molecule type" value="Genomic_DNA"/>
</dbReference>
<accession>A0AAD8EZ10</accession>
<proteinExistence type="predicted"/>
<sequence length="87" mass="9289">MLSTRALSKKRTTRSGTVSALIVFDDKDVVRARGFVGEEGAGEGGEKGDCCGCKTLYQLSHATPGRCLHWCQSDTTPSDLCPCSPTH</sequence>
<dbReference type="Proteomes" id="UP001233172">
    <property type="component" value="Unassembled WGS sequence"/>
</dbReference>
<reference evidence="1" key="1">
    <citation type="journal article" date="2023" name="PLoS Negl. Trop. Dis.">
        <title>A genome sequence for Biomphalaria pfeifferi, the major vector snail for the human-infecting parasite Schistosoma mansoni.</title>
        <authorList>
            <person name="Bu L."/>
            <person name="Lu L."/>
            <person name="Laidemitt M.R."/>
            <person name="Zhang S.M."/>
            <person name="Mutuku M."/>
            <person name="Mkoji G."/>
            <person name="Steinauer M."/>
            <person name="Loker E.S."/>
        </authorList>
    </citation>
    <scope>NUCLEOTIDE SEQUENCE</scope>
    <source>
        <strain evidence="1">KasaAsao</strain>
    </source>
</reference>
<protein>
    <submittedName>
        <fullName evidence="1">Uncharacterized protein</fullName>
    </submittedName>
</protein>